<protein>
    <submittedName>
        <fullName evidence="1">Cupin</fullName>
    </submittedName>
</protein>
<dbReference type="RefSeq" id="WP_147657156.1">
    <property type="nucleotide sequence ID" value="NZ_BMFM01000002.1"/>
</dbReference>
<dbReference type="AlphaFoldDB" id="A0A5B9DRD8"/>
<reference evidence="1 2" key="1">
    <citation type="journal article" date="2015" name="Int. J. Syst. Evol. Microbiol.">
        <title>Youhaiella tibetensis gen. nov., sp. nov., isolated from subsurface sediment.</title>
        <authorList>
            <person name="Wang Y.X."/>
            <person name="Huang F.Q."/>
            <person name="Nogi Y."/>
            <person name="Pang S.J."/>
            <person name="Wang P.K."/>
            <person name="Lv J."/>
        </authorList>
    </citation>
    <scope>NUCLEOTIDE SEQUENCE [LARGE SCALE GENOMIC DNA]</scope>
    <source>
        <strain evidence="2">fig4</strain>
    </source>
</reference>
<proteinExistence type="predicted"/>
<dbReference type="InterPro" id="IPR011051">
    <property type="entry name" value="RmlC_Cupin_sf"/>
</dbReference>
<sequence length="110" mass="12339">MSETGMPEGTRLGTIGDEVVFENETIRVWKLELQPGEIQAWHQHDLPYLVVPLTDGDNVMRFADGRVKPTAEKPGEALWREPGMPHELENVGTARYANILVEFKSVVKPA</sequence>
<name>A0A5B9DRD8_9HYPH</name>
<dbReference type="Proteomes" id="UP000321062">
    <property type="component" value="Chromosome"/>
</dbReference>
<gene>
    <name evidence="1" type="ORF">FNA67_17060</name>
</gene>
<dbReference type="SUPFAM" id="SSF51182">
    <property type="entry name" value="RmlC-like cupins"/>
    <property type="match status" value="1"/>
</dbReference>
<dbReference type="OrthoDB" id="9800684at2"/>
<dbReference type="KEGG" id="yti:FNA67_17060"/>
<dbReference type="InterPro" id="IPR014710">
    <property type="entry name" value="RmlC-like_jellyroll"/>
</dbReference>
<keyword evidence="2" id="KW-1185">Reference proteome</keyword>
<evidence type="ECO:0000313" key="2">
    <source>
        <dbReference type="Proteomes" id="UP000321062"/>
    </source>
</evidence>
<organism evidence="1 2">
    <name type="scientific">Paradevosia tibetensis</name>
    <dbReference type="NCBI Taxonomy" id="1447062"/>
    <lineage>
        <taxon>Bacteria</taxon>
        <taxon>Pseudomonadati</taxon>
        <taxon>Pseudomonadota</taxon>
        <taxon>Alphaproteobacteria</taxon>
        <taxon>Hyphomicrobiales</taxon>
        <taxon>Devosiaceae</taxon>
        <taxon>Paradevosia</taxon>
    </lineage>
</organism>
<accession>A0A5B9DRD8</accession>
<evidence type="ECO:0000313" key="1">
    <source>
        <dbReference type="EMBL" id="QEE21787.1"/>
    </source>
</evidence>
<dbReference type="EMBL" id="CP041690">
    <property type="protein sequence ID" value="QEE21787.1"/>
    <property type="molecule type" value="Genomic_DNA"/>
</dbReference>
<dbReference type="Gene3D" id="2.60.120.10">
    <property type="entry name" value="Jelly Rolls"/>
    <property type="match status" value="1"/>
</dbReference>